<dbReference type="PROSITE" id="PS00486">
    <property type="entry name" value="DNA_MISMATCH_REPAIR_2"/>
    <property type="match status" value="1"/>
</dbReference>
<keyword evidence="6 7" id="KW-0238">DNA-binding</keyword>
<evidence type="ECO:0000313" key="10">
    <source>
        <dbReference type="EMBL" id="PWW17261.1"/>
    </source>
</evidence>
<evidence type="ECO:0000256" key="1">
    <source>
        <dbReference type="ARBA" id="ARBA00022730"/>
    </source>
</evidence>
<keyword evidence="3 7" id="KW-0378">Hydrolase</keyword>
<dbReference type="Pfam" id="PF20297">
    <property type="entry name" value="MSSS"/>
    <property type="match status" value="1"/>
</dbReference>
<dbReference type="GO" id="GO:0005524">
    <property type="term" value="F:ATP binding"/>
    <property type="evidence" value="ECO:0007669"/>
    <property type="project" value="UniProtKB-UniRule"/>
</dbReference>
<keyword evidence="7" id="KW-0255">Endonuclease</keyword>
<dbReference type="PIRSF" id="PIRSF005814">
    <property type="entry name" value="MutS_YshD"/>
    <property type="match status" value="1"/>
</dbReference>
<dbReference type="InterPro" id="IPR005747">
    <property type="entry name" value="MutS2"/>
</dbReference>
<name>A0A2V2ZK78_9BACI</name>
<dbReference type="HAMAP" id="MF_00092">
    <property type="entry name" value="MutS2"/>
    <property type="match status" value="1"/>
</dbReference>
<dbReference type="SMART" id="SM00533">
    <property type="entry name" value="MUTSd"/>
    <property type="match status" value="1"/>
</dbReference>
<dbReference type="Pfam" id="PF01713">
    <property type="entry name" value="Smr"/>
    <property type="match status" value="1"/>
</dbReference>
<dbReference type="EC" id="3.6.4.-" evidence="7"/>
<dbReference type="Gene3D" id="3.30.1370.110">
    <property type="match status" value="1"/>
</dbReference>
<dbReference type="InterPro" id="IPR046893">
    <property type="entry name" value="MSSS"/>
</dbReference>
<dbReference type="GO" id="GO:0030983">
    <property type="term" value="F:mismatched DNA binding"/>
    <property type="evidence" value="ECO:0007669"/>
    <property type="project" value="InterPro"/>
</dbReference>
<dbReference type="GO" id="GO:0016887">
    <property type="term" value="F:ATP hydrolysis activity"/>
    <property type="evidence" value="ECO:0007669"/>
    <property type="project" value="InterPro"/>
</dbReference>
<keyword evidence="2 7" id="KW-0547">Nucleotide-binding</keyword>
<evidence type="ECO:0000313" key="11">
    <source>
        <dbReference type="Proteomes" id="UP000247150"/>
    </source>
</evidence>
<feature type="binding site" evidence="7">
    <location>
        <begin position="335"/>
        <end position="342"/>
    </location>
    <ligand>
        <name>ATP</name>
        <dbReference type="ChEBI" id="CHEBI:30616"/>
    </ligand>
</feature>
<comment type="function">
    <text evidence="7">Acts as a ribosome collision sensor, splitting the ribosome into its 2 subunits. Detects stalled/collided 70S ribosomes which it binds and splits by an ATP-hydrolysis driven conformational change. Acts upstream of the ribosome quality control system (RQC), a ribosome-associated complex that mediates the extraction of incompletely synthesized nascent chains from stalled ribosomes and their subsequent degradation. Probably generates substrates for RQC.</text>
</comment>
<accession>A0A2V2ZK78</accession>
<protein>
    <recommendedName>
        <fullName evidence="7">Endonuclease MutS2</fullName>
        <ecNumber evidence="7">3.1.-.-</ecNumber>
    </recommendedName>
    <alternativeName>
        <fullName evidence="7">Ribosome-associated protein quality control-upstream factor</fullName>
        <shortName evidence="7">RQC-upstream factor</shortName>
        <shortName evidence="7">RqcU</shortName>
        <ecNumber evidence="7">3.6.4.-</ecNumber>
    </alternativeName>
</protein>
<dbReference type="InterPro" id="IPR000432">
    <property type="entry name" value="DNA_mismatch_repair_MutS_C"/>
</dbReference>
<dbReference type="NCBIfam" id="TIGR01069">
    <property type="entry name" value="mutS2"/>
    <property type="match status" value="1"/>
</dbReference>
<dbReference type="InterPro" id="IPR045076">
    <property type="entry name" value="MutS"/>
</dbReference>
<comment type="function">
    <text evidence="7">Endonuclease that is involved in the suppression of homologous recombination and thus may have a key role in the control of bacterial genetic diversity.</text>
</comment>
<keyword evidence="5 7" id="KW-0694">RNA-binding</keyword>
<dbReference type="AlphaFoldDB" id="A0A2V2ZK78"/>
<dbReference type="GO" id="GO:0006298">
    <property type="term" value="P:mismatch repair"/>
    <property type="evidence" value="ECO:0007669"/>
    <property type="project" value="InterPro"/>
</dbReference>
<dbReference type="GO" id="GO:0140664">
    <property type="term" value="F:ATP-dependent DNA damage sensor activity"/>
    <property type="evidence" value="ECO:0007669"/>
    <property type="project" value="InterPro"/>
</dbReference>
<evidence type="ECO:0000256" key="8">
    <source>
        <dbReference type="SAM" id="Coils"/>
    </source>
</evidence>
<evidence type="ECO:0000256" key="3">
    <source>
        <dbReference type="ARBA" id="ARBA00022801"/>
    </source>
</evidence>
<dbReference type="InterPro" id="IPR027417">
    <property type="entry name" value="P-loop_NTPase"/>
</dbReference>
<dbReference type="InterPro" id="IPR036063">
    <property type="entry name" value="Smr_dom_sf"/>
</dbReference>
<evidence type="ECO:0000256" key="6">
    <source>
        <dbReference type="ARBA" id="ARBA00023125"/>
    </source>
</evidence>
<dbReference type="SMART" id="SM00534">
    <property type="entry name" value="MUTSac"/>
    <property type="match status" value="1"/>
</dbReference>
<evidence type="ECO:0000256" key="2">
    <source>
        <dbReference type="ARBA" id="ARBA00022741"/>
    </source>
</evidence>
<dbReference type="InterPro" id="IPR036187">
    <property type="entry name" value="DNA_mismatch_repair_MutS_sf"/>
</dbReference>
<feature type="domain" description="Smr" evidence="9">
    <location>
        <begin position="710"/>
        <end position="785"/>
    </location>
</feature>
<proteinExistence type="inferred from homology"/>
<dbReference type="GO" id="GO:0045910">
    <property type="term" value="P:negative regulation of DNA recombination"/>
    <property type="evidence" value="ECO:0007669"/>
    <property type="project" value="InterPro"/>
</dbReference>
<dbReference type="GO" id="GO:0072344">
    <property type="term" value="P:rescue of stalled ribosome"/>
    <property type="evidence" value="ECO:0007669"/>
    <property type="project" value="UniProtKB-UniRule"/>
</dbReference>
<dbReference type="GO" id="GO:0004519">
    <property type="term" value="F:endonuclease activity"/>
    <property type="evidence" value="ECO:0007669"/>
    <property type="project" value="UniProtKB-UniRule"/>
</dbReference>
<dbReference type="SMART" id="SM00463">
    <property type="entry name" value="SMR"/>
    <property type="match status" value="1"/>
</dbReference>
<dbReference type="EMBL" id="QGTW01000029">
    <property type="protein sequence ID" value="PWW17261.1"/>
    <property type="molecule type" value="Genomic_DNA"/>
</dbReference>
<keyword evidence="8" id="KW-0175">Coiled coil</keyword>
<dbReference type="PANTHER" id="PTHR48466:SF2">
    <property type="entry name" value="OS10G0509000 PROTEIN"/>
    <property type="match status" value="1"/>
</dbReference>
<dbReference type="SUPFAM" id="SSF48334">
    <property type="entry name" value="DNA repair protein MutS, domain III"/>
    <property type="match status" value="1"/>
</dbReference>
<sequence>MQERVLKILEFNKVKEQLLEHVSSSLGRKKAENILPSTDYEEVIRRQEETDEAVTVLRIKGNVPLGGIFDIRPHVKRAVIGGMLSPQELTQVSSTIHASRQMKRFIEDFAEEESSLPILQGYTDKIIVLADLETSIRNAVDDNGEVLDSASEALRSLRNQLRTKESRVRERLESMIRSSSAQKMLSDAIITIRNDRFVIPVKQEYRGHYGGIIHDQSSSGQTLFIEPQSIVQLNNELQGIRVKEQQEIERILIALSGEVAEQSVELETIVEVLGEIDFMFAKARYSKRIKASKPKVNNEGRISLFKARHPLIPADEVVANDITLGDEYSTIVITGPNTGGKTVTLKTVGLCTLMAQAGLQIPALDGSETAVFGAVYADIGDEQSIEQSLSTFSSHMVNIVDILNHVDFNSLVLFDELGAGTDPQEGAALAISILDEVYKRGARVIATTHYPELKAYGYNREGVINASVEFDIETLSPTYKLLIGVPGRSNAFEISKRLGLNDKVIDTARSYIGADTNQVEKMIASLEESRKQAEADREEANDLLKNAEKLHKDLQKQMIEFYAQKDSMHEKAAEKAADIIEKAKDEAEQIIRDLRKMRMEKHAEVKEHELIEAKKRLAEAAPQISKTQNKIKPKNDKHAFTPGDEVKVLSFGQKGQLLEKVSEKEWQVQIGIMKMKVAEKDLEYIKSPKPVETKPMATVKGKDFHVSLELDLRGERYENALLRVEKYIDDALLAGYPRVSIIHGKGTGALRQGVQEYLRNHRSVKKIRFGEAGEGGTGVTVVEFK</sequence>
<keyword evidence="4 7" id="KW-0067">ATP-binding</keyword>
<dbReference type="InterPro" id="IPR002625">
    <property type="entry name" value="Smr_dom"/>
</dbReference>
<dbReference type="OrthoDB" id="9808166at2"/>
<dbReference type="PROSITE" id="PS50828">
    <property type="entry name" value="SMR"/>
    <property type="match status" value="1"/>
</dbReference>
<dbReference type="PANTHER" id="PTHR48466">
    <property type="entry name" value="OS10G0509000 PROTEIN-RELATED"/>
    <property type="match status" value="1"/>
</dbReference>
<keyword evidence="7" id="KW-0540">Nuclease</keyword>
<evidence type="ECO:0000256" key="7">
    <source>
        <dbReference type="HAMAP-Rule" id="MF_00092"/>
    </source>
</evidence>
<reference evidence="10 11" key="1">
    <citation type="submission" date="2018-05" db="EMBL/GenBank/DDBJ databases">
        <title>Freshwater and sediment microbial communities from various areas in North America, analyzing microbe dynamics in response to fracking.</title>
        <authorList>
            <person name="Lamendella R."/>
        </authorList>
    </citation>
    <scope>NUCLEOTIDE SEQUENCE [LARGE SCALE GENOMIC DNA]</scope>
    <source>
        <strain evidence="10 11">15_TX</strain>
    </source>
</reference>
<dbReference type="GO" id="GO:0043023">
    <property type="term" value="F:ribosomal large subunit binding"/>
    <property type="evidence" value="ECO:0007669"/>
    <property type="project" value="UniProtKB-UniRule"/>
</dbReference>
<dbReference type="CDD" id="cd03280">
    <property type="entry name" value="ABC_MutS2"/>
    <property type="match status" value="1"/>
</dbReference>
<dbReference type="InterPro" id="IPR007696">
    <property type="entry name" value="DNA_mismatch_repair_MutS_core"/>
</dbReference>
<dbReference type="Pfam" id="PF00488">
    <property type="entry name" value="MutS_V"/>
    <property type="match status" value="1"/>
</dbReference>
<comment type="similarity">
    <text evidence="7">Belongs to the DNA mismatch repair MutS family. MutS2 subfamily.</text>
</comment>
<dbReference type="RefSeq" id="WP_110067885.1">
    <property type="nucleotide sequence ID" value="NZ_QGTW01000029.1"/>
</dbReference>
<comment type="subunit">
    <text evidence="7">Homodimer. Binds to stalled ribosomes, contacting rRNA.</text>
</comment>
<organism evidence="10 11">
    <name type="scientific">Cytobacillus oceanisediminis</name>
    <dbReference type="NCBI Taxonomy" id="665099"/>
    <lineage>
        <taxon>Bacteria</taxon>
        <taxon>Bacillati</taxon>
        <taxon>Bacillota</taxon>
        <taxon>Bacilli</taxon>
        <taxon>Bacillales</taxon>
        <taxon>Bacillaceae</taxon>
        <taxon>Cytobacillus</taxon>
    </lineage>
</organism>
<comment type="caution">
    <text evidence="10">The sequence shown here is derived from an EMBL/GenBank/DDBJ whole genome shotgun (WGS) entry which is preliminary data.</text>
</comment>
<evidence type="ECO:0000256" key="4">
    <source>
        <dbReference type="ARBA" id="ARBA00022840"/>
    </source>
</evidence>
<dbReference type="SUPFAM" id="SSF160443">
    <property type="entry name" value="SMR domain-like"/>
    <property type="match status" value="1"/>
</dbReference>
<feature type="coiled-coil region" evidence="8">
    <location>
        <begin position="516"/>
        <end position="604"/>
    </location>
</feature>
<evidence type="ECO:0000259" key="9">
    <source>
        <dbReference type="PROSITE" id="PS50828"/>
    </source>
</evidence>
<evidence type="ECO:0000256" key="5">
    <source>
        <dbReference type="ARBA" id="ARBA00022884"/>
    </source>
</evidence>
<keyword evidence="1 7" id="KW-0699">rRNA-binding</keyword>
<dbReference type="Gene3D" id="3.40.50.300">
    <property type="entry name" value="P-loop containing nucleotide triphosphate hydrolases"/>
    <property type="match status" value="1"/>
</dbReference>
<dbReference type="GO" id="GO:0019843">
    <property type="term" value="F:rRNA binding"/>
    <property type="evidence" value="ECO:0007669"/>
    <property type="project" value="UniProtKB-UniRule"/>
</dbReference>
<dbReference type="FunFam" id="3.40.50.300:FF:000830">
    <property type="entry name" value="Endonuclease MutS2"/>
    <property type="match status" value="1"/>
</dbReference>
<dbReference type="SUPFAM" id="SSF52540">
    <property type="entry name" value="P-loop containing nucleoside triphosphate hydrolases"/>
    <property type="match status" value="1"/>
</dbReference>
<dbReference type="Proteomes" id="UP000247150">
    <property type="component" value="Unassembled WGS sequence"/>
</dbReference>
<gene>
    <name evidence="7" type="primary">mutS2</name>
    <name evidence="7" type="synonym">rqcU</name>
    <name evidence="10" type="ORF">DFO73_12911</name>
</gene>
<dbReference type="EC" id="3.1.-.-" evidence="7"/>